<dbReference type="RefSeq" id="WP_026389889.1">
    <property type="nucleotide sequence ID" value="NZ_LR215048.1"/>
</dbReference>
<sequence>MEVQKYLSRYHYMTIKLRKLQDLYDEYIRMSHSIPSVQFNQIRVSGTRNLDAPFVKWIHKAMGVDFDIENLKKDLPIVKGEILSVISELEDPELERLLIYKYIDWMTWRQIADKMYCSQATIRRWHEKAVELIKTPD</sequence>
<dbReference type="Proteomes" id="UP000289841">
    <property type="component" value="Chromosome"/>
</dbReference>
<dbReference type="STRING" id="1278311.GCA_000428705_00041"/>
<dbReference type="Pfam" id="PF07374">
    <property type="entry name" value="DUF1492"/>
    <property type="match status" value="1"/>
</dbReference>
<dbReference type="OrthoDB" id="3242975at2"/>
<dbReference type="KEGG" id="aaxa:NCTC10138_01349"/>
<protein>
    <submittedName>
        <fullName evidence="1">RNA polymerase sigma factor, sigma-70 family</fullName>
    </submittedName>
</protein>
<dbReference type="InterPro" id="IPR010861">
    <property type="entry name" value="DUF1492"/>
</dbReference>
<keyword evidence="2" id="KW-1185">Reference proteome</keyword>
<dbReference type="EMBL" id="LR215048">
    <property type="protein sequence ID" value="VEU80961.1"/>
    <property type="molecule type" value="Genomic_DNA"/>
</dbReference>
<dbReference type="AlphaFoldDB" id="A0A449BET2"/>
<organism evidence="1 2">
    <name type="scientific">Haploplasma axanthum</name>
    <name type="common">Acholeplasma axanthum</name>
    <dbReference type="NCBI Taxonomy" id="29552"/>
    <lineage>
        <taxon>Bacteria</taxon>
        <taxon>Bacillati</taxon>
        <taxon>Mycoplasmatota</taxon>
        <taxon>Mollicutes</taxon>
        <taxon>Acholeplasmatales</taxon>
        <taxon>Acholeplasmataceae</taxon>
        <taxon>Haploplasma</taxon>
    </lineage>
</organism>
<accession>A0A449BET2</accession>
<reference evidence="1 2" key="1">
    <citation type="submission" date="2019-01" db="EMBL/GenBank/DDBJ databases">
        <authorList>
            <consortium name="Pathogen Informatics"/>
        </authorList>
    </citation>
    <scope>NUCLEOTIDE SEQUENCE [LARGE SCALE GENOMIC DNA]</scope>
    <source>
        <strain evidence="1 2">NCTC10138</strain>
    </source>
</reference>
<gene>
    <name evidence="1" type="ORF">NCTC10138_01349</name>
</gene>
<dbReference type="SUPFAM" id="SSF88659">
    <property type="entry name" value="Sigma3 and sigma4 domains of RNA polymerase sigma factors"/>
    <property type="match status" value="1"/>
</dbReference>
<evidence type="ECO:0000313" key="2">
    <source>
        <dbReference type="Proteomes" id="UP000289841"/>
    </source>
</evidence>
<evidence type="ECO:0000313" key="1">
    <source>
        <dbReference type="EMBL" id="VEU80961.1"/>
    </source>
</evidence>
<proteinExistence type="predicted"/>
<dbReference type="InterPro" id="IPR013324">
    <property type="entry name" value="RNA_pol_sigma_r3/r4-like"/>
</dbReference>
<name>A0A449BET2_HAPAX</name>